<feature type="domain" description="HIT-type" evidence="15">
    <location>
        <begin position="13"/>
        <end position="47"/>
    </location>
</feature>
<dbReference type="EMBL" id="QUQM01000002">
    <property type="protein sequence ID" value="KAA8652828.1"/>
    <property type="molecule type" value="Genomic_DNA"/>
</dbReference>
<dbReference type="EMBL" id="SOSA01000272">
    <property type="protein sequence ID" value="THC93316.1"/>
    <property type="molecule type" value="Genomic_DNA"/>
</dbReference>
<dbReference type="GO" id="GO:0048254">
    <property type="term" value="P:snoRNA localization"/>
    <property type="evidence" value="ECO:0007669"/>
    <property type="project" value="TreeGrafter"/>
</dbReference>
<evidence type="ECO:0000256" key="13">
    <source>
        <dbReference type="PROSITE-ProRule" id="PRU00453"/>
    </source>
</evidence>
<evidence type="ECO:0000256" key="2">
    <source>
        <dbReference type="ARBA" id="ARBA00022517"/>
    </source>
</evidence>
<evidence type="ECO:0000256" key="7">
    <source>
        <dbReference type="ARBA" id="ARBA00022843"/>
    </source>
</evidence>
<dbReference type="Pfam" id="PF25790">
    <property type="entry name" value="BCD1"/>
    <property type="match status" value="1"/>
</dbReference>
<sequence>MSNSEDPLLSDLCSICHIHTPKYRCPRCSTRSCSLPCSRRHKLWSQCSGVRDPAAYLRRNELATESAFDQDFNFITGIERRLERAEREAENRGIQIDPERHKFADLAAVGLQHEVNEEDDGARKRKRPNNDGGMVKGEAGFLRGAEDAGVTVVRAPKGMSRSKNNGSRWHPKLKCLNWMAEWIMPDGQKRSRNCLESSTIADAFDRVYPLPKQEREKKKKEEEQTSDQGAEKDQRPGSESRDTLLSSDAVTFPQAATPVIDGEAQPEDTPTDEQSSTQMAEVTAHRNFFFYLHRPRTATKQTVLIPLPPRMNFTTALRGHTVLEFPTIYVLHESPDEVLSKREESKFLLEEEYVRAHPNPEPELGEIAVESDTQLLPGSKDLTNIDEKKVLEVLKKDLFESVPAAALEI</sequence>
<dbReference type="InterPro" id="IPR057721">
    <property type="entry name" value="BCD1_alpha/beta"/>
</dbReference>
<dbReference type="GeneID" id="54324439"/>
<evidence type="ECO:0000313" key="17">
    <source>
        <dbReference type="EMBL" id="THC93316.1"/>
    </source>
</evidence>
<accession>A0A4S3JDJ5</accession>
<comment type="subunit">
    <text evidence="10">Interacts with FBL, SNU13, NOP58, NUFIP1, RUVBL1, RUVBL2 and TAF9. Interacts (via HIT-type zinc finger) with the RUVBL1/RUVBL2 complex in the presence of ADP.</text>
</comment>
<dbReference type="PANTHER" id="PTHR13483:SF11">
    <property type="entry name" value="ZINC FINGER HIT DOMAIN-CONTAINING PROTEIN 3"/>
    <property type="match status" value="1"/>
</dbReference>
<dbReference type="CDD" id="cd23023">
    <property type="entry name" value="zf-HIT_BCD1"/>
    <property type="match status" value="1"/>
</dbReference>
<keyword evidence="1" id="KW-1017">Isopeptide bond</keyword>
<dbReference type="GO" id="GO:0000492">
    <property type="term" value="P:box C/D snoRNP assembly"/>
    <property type="evidence" value="ECO:0007669"/>
    <property type="project" value="TreeGrafter"/>
</dbReference>
<dbReference type="OrthoDB" id="272357at2759"/>
<dbReference type="FunFam" id="3.30.60.190:FF:000001">
    <property type="entry name" value="box C/D snoRNA protein 1"/>
    <property type="match status" value="1"/>
</dbReference>
<dbReference type="SUPFAM" id="SSF144232">
    <property type="entry name" value="HIT/MYND zinc finger-like"/>
    <property type="match status" value="1"/>
</dbReference>
<comment type="similarity">
    <text evidence="9">Belongs to the BCD1 family.</text>
</comment>
<keyword evidence="3" id="KW-0597">Phosphoprotein</keyword>
<keyword evidence="4" id="KW-0479">Metal-binding</keyword>
<keyword evidence="5 13" id="KW-0863">Zinc-finger</keyword>
<dbReference type="GO" id="GO:0000463">
    <property type="term" value="P:maturation of LSU-rRNA from tricistronic rRNA transcript (SSU-rRNA, 5.8S rRNA, LSU-rRNA)"/>
    <property type="evidence" value="ECO:0007669"/>
    <property type="project" value="TreeGrafter"/>
</dbReference>
<evidence type="ECO:0000256" key="14">
    <source>
        <dbReference type="SAM" id="MobiDB-lite"/>
    </source>
</evidence>
<evidence type="ECO:0000313" key="16">
    <source>
        <dbReference type="EMBL" id="KAA8652828.1"/>
    </source>
</evidence>
<evidence type="ECO:0000256" key="1">
    <source>
        <dbReference type="ARBA" id="ARBA00022499"/>
    </source>
</evidence>
<keyword evidence="7" id="KW-0832">Ubl conjugation</keyword>
<dbReference type="GO" id="GO:0070761">
    <property type="term" value="C:pre-snoRNP complex"/>
    <property type="evidence" value="ECO:0007669"/>
    <property type="project" value="TreeGrafter"/>
</dbReference>
<evidence type="ECO:0000256" key="6">
    <source>
        <dbReference type="ARBA" id="ARBA00022833"/>
    </source>
</evidence>
<evidence type="ECO:0000256" key="3">
    <source>
        <dbReference type="ARBA" id="ARBA00022553"/>
    </source>
</evidence>
<dbReference type="RefSeq" id="XP_033432189.1">
    <property type="nucleotide sequence ID" value="XM_033566432.1"/>
</dbReference>
<organism evidence="17 18">
    <name type="scientific">Aspergillus tanneri</name>
    <dbReference type="NCBI Taxonomy" id="1220188"/>
    <lineage>
        <taxon>Eukaryota</taxon>
        <taxon>Fungi</taxon>
        <taxon>Dikarya</taxon>
        <taxon>Ascomycota</taxon>
        <taxon>Pezizomycotina</taxon>
        <taxon>Eurotiomycetes</taxon>
        <taxon>Eurotiomycetidae</taxon>
        <taxon>Eurotiales</taxon>
        <taxon>Aspergillaceae</taxon>
        <taxon>Aspergillus</taxon>
        <taxon>Aspergillus subgen. Circumdati</taxon>
    </lineage>
</organism>
<dbReference type="GO" id="GO:0005634">
    <property type="term" value="C:nucleus"/>
    <property type="evidence" value="ECO:0007669"/>
    <property type="project" value="TreeGrafter"/>
</dbReference>
<feature type="compositionally biased region" description="Basic and acidic residues" evidence="14">
    <location>
        <begin position="212"/>
        <end position="242"/>
    </location>
</feature>
<evidence type="ECO:0000256" key="4">
    <source>
        <dbReference type="ARBA" id="ARBA00022723"/>
    </source>
</evidence>
<dbReference type="VEuPathDB" id="FungiDB:EYZ11_007205"/>
<name>A0A4S3JDJ5_9EURO</name>
<evidence type="ECO:0000256" key="5">
    <source>
        <dbReference type="ARBA" id="ARBA00022771"/>
    </source>
</evidence>
<feature type="region of interest" description="Disordered" evidence="14">
    <location>
        <begin position="114"/>
        <end position="140"/>
    </location>
</feature>
<dbReference type="PANTHER" id="PTHR13483">
    <property type="entry name" value="BOX C_D SNORNA PROTEIN 1-RELATED"/>
    <property type="match status" value="1"/>
</dbReference>
<dbReference type="Gene3D" id="3.30.60.190">
    <property type="match status" value="1"/>
</dbReference>
<feature type="region of interest" description="Disordered" evidence="14">
    <location>
        <begin position="205"/>
        <end position="279"/>
    </location>
</feature>
<dbReference type="InterPro" id="IPR007529">
    <property type="entry name" value="Znf_HIT"/>
</dbReference>
<comment type="function">
    <text evidence="8">Required for box C/D snoRNAs accumulation involved in snoRNA processing, snoRNA transport to the nucleolus and ribosome biogenesis.</text>
</comment>
<protein>
    <recommendedName>
        <fullName evidence="11">Box C/D snoRNA protein 1</fullName>
    </recommendedName>
    <alternativeName>
        <fullName evidence="12">Zinc finger HIT domain-containing protein 6</fullName>
    </alternativeName>
</protein>
<gene>
    <name evidence="16" type="ORF">ATNIH1004_001737</name>
    <name evidence="17" type="ORF">EYZ11_007205</name>
</gene>
<dbReference type="InterPro" id="IPR051639">
    <property type="entry name" value="BCD1"/>
</dbReference>
<dbReference type="STRING" id="1220188.A0A4S3JDJ5"/>
<evidence type="ECO:0000313" key="18">
    <source>
        <dbReference type="Proteomes" id="UP000308092"/>
    </source>
</evidence>
<keyword evidence="2" id="KW-0690">Ribosome biogenesis</keyword>
<evidence type="ECO:0000259" key="15">
    <source>
        <dbReference type="PROSITE" id="PS51083"/>
    </source>
</evidence>
<evidence type="ECO:0000256" key="11">
    <source>
        <dbReference type="ARBA" id="ARBA00068630"/>
    </source>
</evidence>
<proteinExistence type="inferred from homology"/>
<dbReference type="Proteomes" id="UP000308092">
    <property type="component" value="Unassembled WGS sequence"/>
</dbReference>
<keyword evidence="18" id="KW-1185">Reference proteome</keyword>
<dbReference type="PROSITE" id="PS51083">
    <property type="entry name" value="ZF_HIT"/>
    <property type="match status" value="1"/>
</dbReference>
<evidence type="ECO:0000256" key="8">
    <source>
        <dbReference type="ARBA" id="ARBA00049598"/>
    </source>
</evidence>
<reference evidence="17 18" key="1">
    <citation type="submission" date="2019-03" db="EMBL/GenBank/DDBJ databases">
        <title>The genome sequence of a newly discovered highly antifungal drug resistant Aspergillus species, Aspergillus tanneri NIH 1004.</title>
        <authorList>
            <person name="Mounaud S."/>
            <person name="Singh I."/>
            <person name="Joardar V."/>
            <person name="Pakala S."/>
            <person name="Pakala S."/>
            <person name="Venepally P."/>
            <person name="Hoover J."/>
            <person name="Nierman W."/>
            <person name="Chung J."/>
            <person name="Losada L."/>
        </authorList>
    </citation>
    <scope>NUCLEOTIDE SEQUENCE [LARGE SCALE GENOMIC DNA]</scope>
    <source>
        <strain evidence="17 18">NIH1004</strain>
    </source>
</reference>
<dbReference type="AlphaFoldDB" id="A0A4S3JDJ5"/>
<evidence type="ECO:0000313" key="19">
    <source>
        <dbReference type="Proteomes" id="UP000324241"/>
    </source>
</evidence>
<evidence type="ECO:0000256" key="9">
    <source>
        <dbReference type="ARBA" id="ARBA00049654"/>
    </source>
</evidence>
<dbReference type="GO" id="GO:0008270">
    <property type="term" value="F:zinc ion binding"/>
    <property type="evidence" value="ECO:0007669"/>
    <property type="project" value="UniProtKB-UniRule"/>
</dbReference>
<evidence type="ECO:0000256" key="12">
    <source>
        <dbReference type="ARBA" id="ARBA00077531"/>
    </source>
</evidence>
<reference evidence="16 19" key="2">
    <citation type="submission" date="2019-08" db="EMBL/GenBank/DDBJ databases">
        <title>The genome sequence of a newly discovered highly antifungal drug resistant Aspergillus species, Aspergillus tanneri NIH 1004.</title>
        <authorList>
            <person name="Mounaud S."/>
            <person name="Singh I."/>
            <person name="Joardar V."/>
            <person name="Pakala S."/>
            <person name="Pakala S."/>
            <person name="Venepally P."/>
            <person name="Chung J.K."/>
            <person name="Losada L."/>
            <person name="Nierman W.C."/>
        </authorList>
    </citation>
    <scope>NUCLEOTIDE SEQUENCE [LARGE SCALE GENOMIC DNA]</scope>
    <source>
        <strain evidence="16 19">NIH1004</strain>
    </source>
</reference>
<keyword evidence="6" id="KW-0862">Zinc</keyword>
<evidence type="ECO:0000256" key="10">
    <source>
        <dbReference type="ARBA" id="ARBA00061949"/>
    </source>
</evidence>
<dbReference type="Pfam" id="PF04438">
    <property type="entry name" value="zf-HIT"/>
    <property type="match status" value="1"/>
</dbReference>
<dbReference type="Proteomes" id="UP000324241">
    <property type="component" value="Unassembled WGS sequence"/>
</dbReference>
<comment type="caution">
    <text evidence="17">The sequence shown here is derived from an EMBL/GenBank/DDBJ whole genome shotgun (WGS) entry which is preliminary data.</text>
</comment>